<dbReference type="SMART" id="SM00353">
    <property type="entry name" value="HLH"/>
    <property type="match status" value="1"/>
</dbReference>
<dbReference type="PROSITE" id="PS50888">
    <property type="entry name" value="BHLH"/>
    <property type="match status" value="1"/>
</dbReference>
<dbReference type="AlphaFoldDB" id="A0A6P5WY28"/>
<dbReference type="InterPro" id="IPR045843">
    <property type="entry name" value="IND-like"/>
</dbReference>
<reference evidence="10" key="1">
    <citation type="submission" date="2025-08" db="UniProtKB">
        <authorList>
            <consortium name="RefSeq"/>
        </authorList>
    </citation>
    <scope>IDENTIFICATION</scope>
    <source>
        <tissue evidence="10">Fruit stalk</tissue>
    </source>
</reference>
<evidence type="ECO:0000256" key="6">
    <source>
        <dbReference type="ARBA" id="ARBA00023242"/>
    </source>
</evidence>
<keyword evidence="3" id="KW-0805">Transcription regulation</keyword>
<keyword evidence="6" id="KW-0539">Nucleus</keyword>
<dbReference type="CDD" id="cd11393">
    <property type="entry name" value="bHLH_AtbHLH_like"/>
    <property type="match status" value="1"/>
</dbReference>
<dbReference type="InterPro" id="IPR036638">
    <property type="entry name" value="HLH_DNA-bd_sf"/>
</dbReference>
<dbReference type="SUPFAM" id="SSF47459">
    <property type="entry name" value="HLH, helix-loop-helix DNA-binding domain"/>
    <property type="match status" value="1"/>
</dbReference>
<protein>
    <submittedName>
        <fullName evidence="10">Transcription factor bHLH112-like</fullName>
    </submittedName>
</protein>
<evidence type="ECO:0000256" key="7">
    <source>
        <dbReference type="SAM" id="MobiDB-lite"/>
    </source>
</evidence>
<keyword evidence="4" id="KW-0238">DNA-binding</keyword>
<dbReference type="InterPro" id="IPR011598">
    <property type="entry name" value="bHLH_dom"/>
</dbReference>
<dbReference type="PANTHER" id="PTHR16223">
    <property type="entry name" value="TRANSCRIPTION FACTOR BHLH83-RELATED"/>
    <property type="match status" value="1"/>
</dbReference>
<dbReference type="FunFam" id="4.10.280.10:FF:000032">
    <property type="entry name" value="Transcription factor bHLH123 family"/>
    <property type="match status" value="1"/>
</dbReference>
<dbReference type="GeneID" id="111278665"/>
<dbReference type="Proteomes" id="UP000515121">
    <property type="component" value="Unplaced"/>
</dbReference>
<dbReference type="GO" id="GO:0000978">
    <property type="term" value="F:RNA polymerase II cis-regulatory region sequence-specific DNA binding"/>
    <property type="evidence" value="ECO:0007669"/>
    <property type="project" value="TreeGrafter"/>
</dbReference>
<accession>A0A6P5WY28</accession>
<dbReference type="GO" id="GO:0000981">
    <property type="term" value="F:DNA-binding transcription factor activity, RNA polymerase II-specific"/>
    <property type="evidence" value="ECO:0007669"/>
    <property type="project" value="TreeGrafter"/>
</dbReference>
<gene>
    <name evidence="10" type="primary">LOC111278665</name>
</gene>
<dbReference type="KEGG" id="dzi:111278665"/>
<evidence type="ECO:0000256" key="3">
    <source>
        <dbReference type="ARBA" id="ARBA00023015"/>
    </source>
</evidence>
<dbReference type="Gene3D" id="4.10.280.10">
    <property type="entry name" value="Helix-loop-helix DNA-binding domain"/>
    <property type="match status" value="1"/>
</dbReference>
<dbReference type="Pfam" id="PF00010">
    <property type="entry name" value="HLH"/>
    <property type="match status" value="1"/>
</dbReference>
<evidence type="ECO:0000256" key="1">
    <source>
        <dbReference type="ARBA" id="ARBA00004123"/>
    </source>
</evidence>
<proteinExistence type="predicted"/>
<comment type="subunit">
    <text evidence="2">Homodimer.</text>
</comment>
<dbReference type="GO" id="GO:0005634">
    <property type="term" value="C:nucleus"/>
    <property type="evidence" value="ECO:0007669"/>
    <property type="project" value="UniProtKB-SubCell"/>
</dbReference>
<dbReference type="InterPro" id="IPR045239">
    <property type="entry name" value="bHLH95_bHLH"/>
</dbReference>
<evidence type="ECO:0000313" key="10">
    <source>
        <dbReference type="RefSeq" id="XP_022721025.1"/>
    </source>
</evidence>
<keyword evidence="9" id="KW-1185">Reference proteome</keyword>
<dbReference type="RefSeq" id="XP_022721025.1">
    <property type="nucleotide sequence ID" value="XM_022865290.1"/>
</dbReference>
<feature type="region of interest" description="Disordered" evidence="7">
    <location>
        <begin position="138"/>
        <end position="169"/>
    </location>
</feature>
<sequence>MAEEFHSGICGWTWWNSSKTMFSGCSSPCSTGIVDMGSCGWATDMVDIKARSCDQESNNSVSDHSSIVFQGAHHQKPQQADADSGGSCILIDSTLQMMGFGLSSSTTSDWNQSLLTQNNGRPESYNSVLQEDINSRLSYRQEPGMDSSQIQTDWSPKRYTSPEEDSSITTFKPINQDFSLDQQTLNSITSSDNSTPTCQGLSAGFPMDSASYGCPSTLLQSLFEPDLQPQQHSLFNNRSINYMSATSTFGANGNELSPSWPKLAPFIRPSLPKQQPSSLHFSNNTPFWNASATGINDVKAGFLPSPQSQFLVQTLEEKPNCPSLTTKTNAEEIRNSGTSAMKKGSSEPPFKRTRIETPSPLPTFKVRKEKIGDRITALQQLVSPFGKTDTASVLQEAIEYIKFLHDQVSVLSTPYMKQAAASIQQLQSTDKLKDPEGPKQDLRSRGLCLVPISSTFPVANETTADFWTPKFGGTFR</sequence>
<feature type="domain" description="BHLH" evidence="8">
    <location>
        <begin position="355"/>
        <end position="404"/>
    </location>
</feature>
<evidence type="ECO:0000259" key="8">
    <source>
        <dbReference type="PROSITE" id="PS50888"/>
    </source>
</evidence>
<evidence type="ECO:0000256" key="5">
    <source>
        <dbReference type="ARBA" id="ARBA00023163"/>
    </source>
</evidence>
<comment type="subcellular location">
    <subcellularLocation>
        <location evidence="1">Nucleus</location>
    </subcellularLocation>
</comment>
<evidence type="ECO:0000256" key="2">
    <source>
        <dbReference type="ARBA" id="ARBA00011738"/>
    </source>
</evidence>
<feature type="region of interest" description="Disordered" evidence="7">
    <location>
        <begin position="338"/>
        <end position="358"/>
    </location>
</feature>
<dbReference type="GO" id="GO:0046983">
    <property type="term" value="F:protein dimerization activity"/>
    <property type="evidence" value="ECO:0007669"/>
    <property type="project" value="InterPro"/>
</dbReference>
<keyword evidence="5" id="KW-0804">Transcription</keyword>
<name>A0A6P5WY28_DURZI</name>
<evidence type="ECO:0000256" key="4">
    <source>
        <dbReference type="ARBA" id="ARBA00023125"/>
    </source>
</evidence>
<evidence type="ECO:0000313" key="9">
    <source>
        <dbReference type="Proteomes" id="UP000515121"/>
    </source>
</evidence>
<dbReference type="PANTHER" id="PTHR16223:SF238">
    <property type="entry name" value="TRANSCRIPTION FACTOR BHLH114"/>
    <property type="match status" value="1"/>
</dbReference>
<organism evidence="9 10">
    <name type="scientific">Durio zibethinus</name>
    <name type="common">Durian</name>
    <dbReference type="NCBI Taxonomy" id="66656"/>
    <lineage>
        <taxon>Eukaryota</taxon>
        <taxon>Viridiplantae</taxon>
        <taxon>Streptophyta</taxon>
        <taxon>Embryophyta</taxon>
        <taxon>Tracheophyta</taxon>
        <taxon>Spermatophyta</taxon>
        <taxon>Magnoliopsida</taxon>
        <taxon>eudicotyledons</taxon>
        <taxon>Gunneridae</taxon>
        <taxon>Pentapetalae</taxon>
        <taxon>rosids</taxon>
        <taxon>malvids</taxon>
        <taxon>Malvales</taxon>
        <taxon>Malvaceae</taxon>
        <taxon>Helicteroideae</taxon>
        <taxon>Durio</taxon>
    </lineage>
</organism>
<dbReference type="OrthoDB" id="673975at2759"/>